<evidence type="ECO:0000313" key="2">
    <source>
        <dbReference type="EMBL" id="MFC3051890.1"/>
    </source>
</evidence>
<comment type="caution">
    <text evidence="2">The sequence shown here is derived from an EMBL/GenBank/DDBJ whole genome shotgun (WGS) entry which is preliminary data.</text>
</comment>
<gene>
    <name evidence="2" type="ORF">ACFOKA_08235</name>
</gene>
<dbReference type="RefSeq" id="WP_228073707.1">
    <property type="nucleotide sequence ID" value="NZ_CP061205.1"/>
</dbReference>
<dbReference type="InterPro" id="IPR003692">
    <property type="entry name" value="Hydantoinase_B"/>
</dbReference>
<dbReference type="PANTHER" id="PTHR11365">
    <property type="entry name" value="5-OXOPROLINASE RELATED"/>
    <property type="match status" value="1"/>
</dbReference>
<feature type="domain" description="Hydantoinase B/oxoprolinase" evidence="1">
    <location>
        <begin position="13"/>
        <end position="530"/>
    </location>
</feature>
<organism evidence="2 3">
    <name type="scientific">Kordiimonas pumila</name>
    <dbReference type="NCBI Taxonomy" id="2161677"/>
    <lineage>
        <taxon>Bacteria</taxon>
        <taxon>Pseudomonadati</taxon>
        <taxon>Pseudomonadota</taxon>
        <taxon>Alphaproteobacteria</taxon>
        <taxon>Kordiimonadales</taxon>
        <taxon>Kordiimonadaceae</taxon>
        <taxon>Kordiimonas</taxon>
    </lineage>
</organism>
<dbReference type="Pfam" id="PF02538">
    <property type="entry name" value="Hydantoinase_B"/>
    <property type="match status" value="1"/>
</dbReference>
<protein>
    <submittedName>
        <fullName evidence="2">Hydantoinase B/oxoprolinase family protein</fullName>
    </submittedName>
</protein>
<keyword evidence="3" id="KW-1185">Reference proteome</keyword>
<sequence>MTRQTTAKAGIMDPITTEIIQSSLTAITDEMFATMRKTAMSSIIYEVLDFGVAMMDAAGNLASSGSGIPGFIGMLEPGVRSVIKKFDPATHVFPGDIFMTNIPHHGGVSHLNDVVLVLPVFVEGQLIAWLANKAHWVDIGGSFPGSISADAVDVYQEGLQLPCIKVIESGKTNQSVLDILAMNSRMPDITIGDFWAGIASMRAGERRLLSLVEKYGFNAVMFAITDYIATGEAMSLKALKALPKGTFKAADITDGGTPICVSISISDTEFLVDLRGNPPQSKDAFNASFDATFVGVQMIYKSIAGSQSVANAGTFRPLKLLVDDDSMFAAQYPAAMSVYYETSIMLFDLMWKALAPILPEFLPAGHYASICGTFMGGPHPETGKNHSIVEPQIGGWGACYDRDGLNALYTGYHGDTFNVPVEIAEQRNGIMIDKLSLNEEPGGEGEFIGGKGINLHYRILHDDWWITMAYVRSKNGPWGLNGGLEGSTNYVSILRKDGSEQQYSSCTAIPLKKDDVVKVATANGGGYGAPKDRPVAKVLEDIKNGYITKERAFEIYGVKNELQ</sequence>
<accession>A0ABV7D4P0</accession>
<proteinExistence type="predicted"/>
<dbReference type="InterPro" id="IPR045079">
    <property type="entry name" value="Oxoprolinase-like"/>
</dbReference>
<reference evidence="3" key="1">
    <citation type="journal article" date="2019" name="Int. J. Syst. Evol. Microbiol.">
        <title>The Global Catalogue of Microorganisms (GCM) 10K type strain sequencing project: providing services to taxonomists for standard genome sequencing and annotation.</title>
        <authorList>
            <consortium name="The Broad Institute Genomics Platform"/>
            <consortium name="The Broad Institute Genome Sequencing Center for Infectious Disease"/>
            <person name="Wu L."/>
            <person name="Ma J."/>
        </authorList>
    </citation>
    <scope>NUCLEOTIDE SEQUENCE [LARGE SCALE GENOMIC DNA]</scope>
    <source>
        <strain evidence="3">KCTC 62164</strain>
    </source>
</reference>
<evidence type="ECO:0000313" key="3">
    <source>
        <dbReference type="Proteomes" id="UP001595444"/>
    </source>
</evidence>
<dbReference type="EMBL" id="JBHRSL010000005">
    <property type="protein sequence ID" value="MFC3051890.1"/>
    <property type="molecule type" value="Genomic_DNA"/>
</dbReference>
<evidence type="ECO:0000259" key="1">
    <source>
        <dbReference type="Pfam" id="PF02538"/>
    </source>
</evidence>
<dbReference type="PANTHER" id="PTHR11365:SF23">
    <property type="entry name" value="HYPOTHETICAL 5-OXOPROLINASE (EUROFUNG)-RELATED"/>
    <property type="match status" value="1"/>
</dbReference>
<name>A0ABV7D4P0_9PROT</name>
<dbReference type="Proteomes" id="UP001595444">
    <property type="component" value="Unassembled WGS sequence"/>
</dbReference>